<feature type="compositionally biased region" description="Low complexity" evidence="1">
    <location>
        <begin position="24"/>
        <end position="59"/>
    </location>
</feature>
<comment type="caution">
    <text evidence="2">The sequence shown here is derived from an EMBL/GenBank/DDBJ whole genome shotgun (WGS) entry which is preliminary data.</text>
</comment>
<organism evidence="2 3">
    <name type="scientific">Stephania japonica</name>
    <dbReference type="NCBI Taxonomy" id="461633"/>
    <lineage>
        <taxon>Eukaryota</taxon>
        <taxon>Viridiplantae</taxon>
        <taxon>Streptophyta</taxon>
        <taxon>Embryophyta</taxon>
        <taxon>Tracheophyta</taxon>
        <taxon>Spermatophyta</taxon>
        <taxon>Magnoliopsida</taxon>
        <taxon>Ranunculales</taxon>
        <taxon>Menispermaceae</taxon>
        <taxon>Menispermoideae</taxon>
        <taxon>Cissampelideae</taxon>
        <taxon>Stephania</taxon>
    </lineage>
</organism>
<name>A0AAP0ILF5_9MAGN</name>
<dbReference type="EMBL" id="JBBNAE010000006">
    <property type="protein sequence ID" value="KAK9116687.1"/>
    <property type="molecule type" value="Genomic_DNA"/>
</dbReference>
<gene>
    <name evidence="2" type="ORF">Sjap_015634</name>
</gene>
<keyword evidence="3" id="KW-1185">Reference proteome</keyword>
<evidence type="ECO:0000313" key="2">
    <source>
        <dbReference type="EMBL" id="KAK9116687.1"/>
    </source>
</evidence>
<reference evidence="2 3" key="1">
    <citation type="submission" date="2024-01" db="EMBL/GenBank/DDBJ databases">
        <title>Genome assemblies of Stephania.</title>
        <authorList>
            <person name="Yang L."/>
        </authorList>
    </citation>
    <scope>NUCLEOTIDE SEQUENCE [LARGE SCALE GENOMIC DNA]</scope>
    <source>
        <strain evidence="2">QJT</strain>
        <tissue evidence="2">Leaf</tissue>
    </source>
</reference>
<protein>
    <submittedName>
        <fullName evidence="2">Uncharacterized protein</fullName>
    </submittedName>
</protein>
<sequence length="109" mass="12023">MQSLPSIKYFSKASLISSTLSSFINPTNSSKSSIPSPSMSNPFTIASTSSSAPSSSPTTARHRRKSFVDIFPSPSSSSLRKTLSNPPCPNILHYELEERMERKQQVFYC</sequence>
<proteinExistence type="predicted"/>
<dbReference type="AlphaFoldDB" id="A0AAP0ILF5"/>
<evidence type="ECO:0000313" key="3">
    <source>
        <dbReference type="Proteomes" id="UP001417504"/>
    </source>
</evidence>
<evidence type="ECO:0000256" key="1">
    <source>
        <dbReference type="SAM" id="MobiDB-lite"/>
    </source>
</evidence>
<feature type="region of interest" description="Disordered" evidence="1">
    <location>
        <begin position="24"/>
        <end position="86"/>
    </location>
</feature>
<dbReference type="Proteomes" id="UP001417504">
    <property type="component" value="Unassembled WGS sequence"/>
</dbReference>
<accession>A0AAP0ILF5</accession>